<keyword evidence="3" id="KW-1185">Reference proteome</keyword>
<dbReference type="EMBL" id="VOHE01000001">
    <property type="protein sequence ID" value="TWT21695.1"/>
    <property type="molecule type" value="Genomic_DNA"/>
</dbReference>
<feature type="region of interest" description="Disordered" evidence="1">
    <location>
        <begin position="27"/>
        <end position="46"/>
    </location>
</feature>
<reference evidence="2 3" key="1">
    <citation type="submission" date="2019-07" db="EMBL/GenBank/DDBJ databases">
        <title>Luteimonas sp. YD-1 nov., isolated from acidic soil.</title>
        <authorList>
            <person name="Zhou J."/>
        </authorList>
    </citation>
    <scope>NUCLEOTIDE SEQUENCE [LARGE SCALE GENOMIC DNA]</scope>
    <source>
        <strain evidence="2 3">YD-1</strain>
    </source>
</reference>
<name>A0A5C5U887_9GAMM</name>
<organism evidence="2 3">
    <name type="scientific">Luteimonas wenzhouensis</name>
    <dbReference type="NCBI Taxonomy" id="2599615"/>
    <lineage>
        <taxon>Bacteria</taxon>
        <taxon>Pseudomonadati</taxon>
        <taxon>Pseudomonadota</taxon>
        <taxon>Gammaproteobacteria</taxon>
        <taxon>Lysobacterales</taxon>
        <taxon>Lysobacteraceae</taxon>
        <taxon>Luteimonas</taxon>
    </lineage>
</organism>
<evidence type="ECO:0000256" key="1">
    <source>
        <dbReference type="SAM" id="MobiDB-lite"/>
    </source>
</evidence>
<dbReference type="Proteomes" id="UP000315949">
    <property type="component" value="Unassembled WGS sequence"/>
</dbReference>
<proteinExistence type="predicted"/>
<accession>A0A5C5U887</accession>
<evidence type="ECO:0000313" key="3">
    <source>
        <dbReference type="Proteomes" id="UP000315949"/>
    </source>
</evidence>
<dbReference type="OrthoDB" id="9772295at2"/>
<evidence type="ECO:0000313" key="2">
    <source>
        <dbReference type="EMBL" id="TWT21695.1"/>
    </source>
</evidence>
<dbReference type="InterPro" id="IPR014917">
    <property type="entry name" value="DUF1800"/>
</dbReference>
<comment type="caution">
    <text evidence="2">The sequence shown here is derived from an EMBL/GenBank/DDBJ whole genome shotgun (WGS) entry which is preliminary data.</text>
</comment>
<protein>
    <submittedName>
        <fullName evidence="2">DUF1800 domain-containing protein</fullName>
    </submittedName>
</protein>
<gene>
    <name evidence="2" type="ORF">FQY79_00745</name>
</gene>
<dbReference type="AlphaFoldDB" id="A0A5C5U887"/>
<dbReference type="Pfam" id="PF08811">
    <property type="entry name" value="DUF1800"/>
    <property type="match status" value="1"/>
</dbReference>
<sequence length="654" mass="74796">MRLRFPIPCVFPSRPLDRSDMRRRIDRWGAPPGRPSARLRSVGTVTTRSRGRRYAVAQGDIRGTHAMTPALSGAERAMLEGAHRQRYKLTRAPRFQPPPDPLQATAGRLAEKTSQRRLVTLPKPPFAVRVLNNMTFGATRQSIAEFNALGSSDVARLTAWVDRQLKPDAIDDSDVEARLEAAGYYTLKKTLAQQWEDHVRSGAEWNIRMRPGWEVQREALVRAVFSNRQLFEVTTMFWHDHFNVMVSDYSICPVFGHYNRDVIRANAFGNFRAMLEAVAKSPAMLYYLDNKSNRRGGPNENFARELLELHTLGAENYLGFVDPFKVPPCPEDPGYPIGYTDIDVYETAAAFTGWTMNDNHWEFTHADKDNGQFHYHAPWHDSGPKFVLGTFLYPERPALQDGRDILDRLASHPRVAGFICKKLVRRFLSDEPPQSLVDSAARVFRDSWRAPDQIARTLRHILLSEEAQNAWGRKMRRPFEAVAAALRVTGCDWTYNFDDNRSGDLNWRMGFTGHQPYDWAAPNGYPDVTTAWSGASNFGMTWKTLLWLTETSRPDDSNVKLLPILETTRQHIPAHQWTANRIVDFWCRQILGYLPRSQRLAALRAFMAQNGDPATTVLEDSDRSSTRDLKNHYNHQRLRSLVALILMTPEFLSR</sequence>